<name>A0A5S3YMR9_9GAMM</name>
<dbReference type="GO" id="GO:0031179">
    <property type="term" value="P:peptide modification"/>
    <property type="evidence" value="ECO:0007669"/>
    <property type="project" value="InterPro"/>
</dbReference>
<dbReference type="Pfam" id="PF13575">
    <property type="entry name" value="DUF4135"/>
    <property type="match status" value="1"/>
</dbReference>
<proteinExistence type="predicted"/>
<gene>
    <name evidence="2" type="ORF">CWB73_20200</name>
</gene>
<protein>
    <recommendedName>
        <fullName evidence="1">Lantibiotic biosynthesis protein dehydration domain-containing protein</fullName>
    </recommendedName>
</protein>
<dbReference type="InterPro" id="IPR012341">
    <property type="entry name" value="6hp_glycosidase-like_sf"/>
</dbReference>
<comment type="caution">
    <text evidence="2">The sequence shown here is derived from an EMBL/GenBank/DDBJ whole genome shotgun (WGS) entry which is preliminary data.</text>
</comment>
<dbReference type="SUPFAM" id="SSF158745">
    <property type="entry name" value="LanC-like"/>
    <property type="match status" value="1"/>
</dbReference>
<dbReference type="InterPro" id="IPR025410">
    <property type="entry name" value="Lant_dehyd"/>
</dbReference>
<dbReference type="GO" id="GO:0005975">
    <property type="term" value="P:carbohydrate metabolic process"/>
    <property type="evidence" value="ECO:0007669"/>
    <property type="project" value="InterPro"/>
</dbReference>
<dbReference type="EMBL" id="PNCM01000069">
    <property type="protein sequence ID" value="TMP77378.1"/>
    <property type="molecule type" value="Genomic_DNA"/>
</dbReference>
<dbReference type="PRINTS" id="PR01950">
    <property type="entry name" value="LANCSUPER"/>
</dbReference>
<dbReference type="Pfam" id="PF05147">
    <property type="entry name" value="LANC_like"/>
    <property type="match status" value="1"/>
</dbReference>
<sequence>MNLIAIRPFLDIYALPVKLKLLSSLCEEQVDISGQLEDSLLNSLHSTLFDISHKAIMSMYMSVSEHVSFEEYAASLVEEETFDYVKQRFPVLHRRLKVACTNWLKNTLEILRKYKLDKAIISEQFLFGESATITSINYGAGDTHRGGKTVAIIYLSNGKKVVYKPRSLDIDEHFSDLLSWVNDKTNAVNKVPKTISRDNYGWCEFISFCDCAIKEQIERYYYRLGILTSLIYSLGGTDFHYENIICHGEFPILVDLESFFHPSLPRGGLDSVNIPEQTVLNTGVVPAEFFNENTLMPEISGLSDAKGIEGIFQTSFLVNDGKGGVKFTFEKGELQGAQNIPTLNGNKVKLNNDYIEEFKSGFECGYRAILNNKPDFINQLSSFEQDTVRVLLRNTACYSYLLTESNHPEVLSSEEKMQAHFAKLVATLQDYEVAKEFIGIELKELNEFDVPMFDAKADSKALSCGQYGEIEHFFEKSGFEHVIQNLEKFSESDLGYQLWVIDKALGYQVNKASSLSYEHSTALQQDSSISSIESLAKGVGDYILENSFSDDHYANWIVSFPTSLDNSSYAISNSSFDLYNGLAGELIFLEALYNHTDKQKYKAHAEKVRNSFEKQLRLYTSDIDSLGLFIGWGSVIRTHIILDKYSGNAEYLSQLEEIIKKTNIESLIENCTNMNLVKGLCGFLQAACEWYTASKSKLASSLARLAANQLIKNRHTENSWCWRISSKVPLTGMAHGASGFAMAFASLYKITQEEQYKEIVLGCLEYEKRNFVSASQNWRDMRDIVTEKVGSEDFCSTAWSHGAPGIGMSRITLLNAGIDNEQVREDIDIAMSTSLNTGLSERDSLVFGNFGNLDLFICYKKYLGNKYDKEINFYIKKLFEQRKELVSGSSMNSFGLMSGMTGIGYQCLRLLDSHRTPSILSAVDLI</sequence>
<dbReference type="PIRSF" id="PIRSF037228">
    <property type="entry name" value="Lant_mod_RumM"/>
    <property type="match status" value="1"/>
</dbReference>
<dbReference type="SMART" id="SM01260">
    <property type="entry name" value="LANC_like"/>
    <property type="match status" value="1"/>
</dbReference>
<accession>A0A5S3YMR9</accession>
<dbReference type="RefSeq" id="WP_138569222.1">
    <property type="nucleotide sequence ID" value="NZ_PNCM01000069.1"/>
</dbReference>
<dbReference type="Proteomes" id="UP000307362">
    <property type="component" value="Unassembled WGS sequence"/>
</dbReference>
<dbReference type="AlphaFoldDB" id="A0A5S3YMR9"/>
<evidence type="ECO:0000313" key="2">
    <source>
        <dbReference type="EMBL" id="TMP77378.1"/>
    </source>
</evidence>
<dbReference type="InterPro" id="IPR017146">
    <property type="entry name" value="Lanti_2_LanM"/>
</dbReference>
<organism evidence="2 3">
    <name type="scientific">Pseudoalteromonas phenolica</name>
    <dbReference type="NCBI Taxonomy" id="161398"/>
    <lineage>
        <taxon>Bacteria</taxon>
        <taxon>Pseudomonadati</taxon>
        <taxon>Pseudomonadota</taxon>
        <taxon>Gammaproteobacteria</taxon>
        <taxon>Alteromonadales</taxon>
        <taxon>Pseudoalteromonadaceae</taxon>
        <taxon>Pseudoalteromonas</taxon>
    </lineage>
</organism>
<reference evidence="3" key="2">
    <citation type="submission" date="2019-06" db="EMBL/GenBank/DDBJ databases">
        <title>Co-occurence of chitin degradation, pigmentation and bioactivity in marine Pseudoalteromonas.</title>
        <authorList>
            <person name="Sonnenschein E.C."/>
            <person name="Bech P.K."/>
        </authorList>
    </citation>
    <scope>NUCLEOTIDE SEQUENCE [LARGE SCALE GENOMIC DNA]</scope>
    <source>
        <strain evidence="3">S1189</strain>
    </source>
</reference>
<dbReference type="OrthoDB" id="9803484at2"/>
<feature type="domain" description="Lantibiotic biosynthesis protein dehydration" evidence="1">
    <location>
        <begin position="89"/>
        <end position="455"/>
    </location>
</feature>
<dbReference type="InterPro" id="IPR007822">
    <property type="entry name" value="LANC-like"/>
</dbReference>
<evidence type="ECO:0000259" key="1">
    <source>
        <dbReference type="Pfam" id="PF13575"/>
    </source>
</evidence>
<evidence type="ECO:0000313" key="3">
    <source>
        <dbReference type="Proteomes" id="UP000307362"/>
    </source>
</evidence>
<reference evidence="2 3" key="1">
    <citation type="submission" date="2017-12" db="EMBL/GenBank/DDBJ databases">
        <authorList>
            <person name="Paulsen S."/>
            <person name="Gram L.K."/>
        </authorList>
    </citation>
    <scope>NUCLEOTIDE SEQUENCE [LARGE SCALE GENOMIC DNA]</scope>
    <source>
        <strain evidence="2 3">S1189</strain>
    </source>
</reference>
<dbReference type="Gene3D" id="1.50.10.10">
    <property type="match status" value="1"/>
</dbReference>
<dbReference type="CDD" id="cd04792">
    <property type="entry name" value="LanM-like"/>
    <property type="match status" value="1"/>
</dbReference>
<dbReference type="NCBIfam" id="TIGR03897">
    <property type="entry name" value="lanti_2_LanM"/>
    <property type="match status" value="1"/>
</dbReference>